<feature type="non-terminal residue" evidence="1">
    <location>
        <position position="1"/>
    </location>
</feature>
<sequence>LKCPAWLTLPLDSTPISVDIGVPSLIRILKNLNAQLAKSGTGPLSIYILGTLREQDNRARALEAVAVDSVLKLLRTNMHRVNTLVVHTHFRSSLLDVDAQDGPGRVVLYYDNDDLEYA</sequence>
<proteinExistence type="predicted"/>
<dbReference type="OrthoDB" id="3114795at2759"/>
<keyword evidence="2" id="KW-1185">Reference proteome</keyword>
<name>A0A4Y7S7X5_COPMI</name>
<dbReference type="AlphaFoldDB" id="A0A4Y7S7X5"/>
<evidence type="ECO:0000313" key="1">
    <source>
        <dbReference type="EMBL" id="TEB17452.1"/>
    </source>
</evidence>
<organism evidence="1 2">
    <name type="scientific">Coprinellus micaceus</name>
    <name type="common">Glistening ink-cap mushroom</name>
    <name type="synonym">Coprinus micaceus</name>
    <dbReference type="NCBI Taxonomy" id="71717"/>
    <lineage>
        <taxon>Eukaryota</taxon>
        <taxon>Fungi</taxon>
        <taxon>Dikarya</taxon>
        <taxon>Basidiomycota</taxon>
        <taxon>Agaricomycotina</taxon>
        <taxon>Agaricomycetes</taxon>
        <taxon>Agaricomycetidae</taxon>
        <taxon>Agaricales</taxon>
        <taxon>Agaricineae</taxon>
        <taxon>Psathyrellaceae</taxon>
        <taxon>Coprinellus</taxon>
    </lineage>
</organism>
<dbReference type="EMBL" id="QPFP01000305">
    <property type="protein sequence ID" value="TEB17452.1"/>
    <property type="molecule type" value="Genomic_DNA"/>
</dbReference>
<accession>A0A4Y7S7X5</accession>
<gene>
    <name evidence="1" type="ORF">FA13DRAFT_1746786</name>
</gene>
<comment type="caution">
    <text evidence="1">The sequence shown here is derived from an EMBL/GenBank/DDBJ whole genome shotgun (WGS) entry which is preliminary data.</text>
</comment>
<dbReference type="Proteomes" id="UP000298030">
    <property type="component" value="Unassembled WGS sequence"/>
</dbReference>
<evidence type="ECO:0000313" key="2">
    <source>
        <dbReference type="Proteomes" id="UP000298030"/>
    </source>
</evidence>
<reference evidence="1 2" key="1">
    <citation type="journal article" date="2019" name="Nat. Ecol. Evol.">
        <title>Megaphylogeny resolves global patterns of mushroom evolution.</title>
        <authorList>
            <person name="Varga T."/>
            <person name="Krizsan K."/>
            <person name="Foldi C."/>
            <person name="Dima B."/>
            <person name="Sanchez-Garcia M."/>
            <person name="Sanchez-Ramirez S."/>
            <person name="Szollosi G.J."/>
            <person name="Szarkandi J.G."/>
            <person name="Papp V."/>
            <person name="Albert L."/>
            <person name="Andreopoulos W."/>
            <person name="Angelini C."/>
            <person name="Antonin V."/>
            <person name="Barry K.W."/>
            <person name="Bougher N.L."/>
            <person name="Buchanan P."/>
            <person name="Buyck B."/>
            <person name="Bense V."/>
            <person name="Catcheside P."/>
            <person name="Chovatia M."/>
            <person name="Cooper J."/>
            <person name="Damon W."/>
            <person name="Desjardin D."/>
            <person name="Finy P."/>
            <person name="Geml J."/>
            <person name="Haridas S."/>
            <person name="Hughes K."/>
            <person name="Justo A."/>
            <person name="Karasinski D."/>
            <person name="Kautmanova I."/>
            <person name="Kiss B."/>
            <person name="Kocsube S."/>
            <person name="Kotiranta H."/>
            <person name="LaButti K.M."/>
            <person name="Lechner B.E."/>
            <person name="Liimatainen K."/>
            <person name="Lipzen A."/>
            <person name="Lukacs Z."/>
            <person name="Mihaltcheva S."/>
            <person name="Morgado L.N."/>
            <person name="Niskanen T."/>
            <person name="Noordeloos M.E."/>
            <person name="Ohm R.A."/>
            <person name="Ortiz-Santana B."/>
            <person name="Ovrebo C."/>
            <person name="Racz N."/>
            <person name="Riley R."/>
            <person name="Savchenko A."/>
            <person name="Shiryaev A."/>
            <person name="Soop K."/>
            <person name="Spirin V."/>
            <person name="Szebenyi C."/>
            <person name="Tomsovsky M."/>
            <person name="Tulloss R.E."/>
            <person name="Uehling J."/>
            <person name="Grigoriev I.V."/>
            <person name="Vagvolgyi C."/>
            <person name="Papp T."/>
            <person name="Martin F.M."/>
            <person name="Miettinen O."/>
            <person name="Hibbett D.S."/>
            <person name="Nagy L.G."/>
        </authorList>
    </citation>
    <scope>NUCLEOTIDE SEQUENCE [LARGE SCALE GENOMIC DNA]</scope>
    <source>
        <strain evidence="1 2">FP101781</strain>
    </source>
</reference>
<protein>
    <submittedName>
        <fullName evidence="1">Uncharacterized protein</fullName>
    </submittedName>
</protein>